<keyword evidence="1" id="KW-1133">Transmembrane helix</keyword>
<evidence type="ECO:0000313" key="2">
    <source>
        <dbReference type="EMBL" id="CAC5373127.1"/>
    </source>
</evidence>
<protein>
    <submittedName>
        <fullName evidence="2">Uncharacterized protein</fullName>
    </submittedName>
</protein>
<name>A0A6J8ATH4_MYTCO</name>
<sequence>MQFITVKEIDWLTANIYTTEEINFTETMGKITIILINALLLSVVTAFMNMKFGYQIIEGKARYFESIETDLEKNVVKIHTPAHNDVMESYQIQDFLQGQQLKCLPSINQCRLRDIDRKTAADAGQSTEAFVHSWNKGDTTITSENSAVITELYYVNFNEVLDNISLGDALKEFYQHFKYPLYKERKVPHDAEVYNMTHFTGSRVKRAFVSLSDVCNGEGMKTVYGIDSGSSCTRLKLCKRKEETLVDCGNKHITAPMIYQCLCCKWVTDINSKDCYCLKNRSN</sequence>
<keyword evidence="1" id="KW-0472">Membrane</keyword>
<dbReference type="AlphaFoldDB" id="A0A6J8ATH4"/>
<dbReference type="OrthoDB" id="10077626at2759"/>
<keyword evidence="1" id="KW-0812">Transmembrane</keyword>
<evidence type="ECO:0000256" key="1">
    <source>
        <dbReference type="SAM" id="Phobius"/>
    </source>
</evidence>
<evidence type="ECO:0000313" key="3">
    <source>
        <dbReference type="Proteomes" id="UP000507470"/>
    </source>
</evidence>
<keyword evidence="3" id="KW-1185">Reference proteome</keyword>
<organism evidence="2 3">
    <name type="scientific">Mytilus coruscus</name>
    <name type="common">Sea mussel</name>
    <dbReference type="NCBI Taxonomy" id="42192"/>
    <lineage>
        <taxon>Eukaryota</taxon>
        <taxon>Metazoa</taxon>
        <taxon>Spiralia</taxon>
        <taxon>Lophotrochozoa</taxon>
        <taxon>Mollusca</taxon>
        <taxon>Bivalvia</taxon>
        <taxon>Autobranchia</taxon>
        <taxon>Pteriomorphia</taxon>
        <taxon>Mytilida</taxon>
        <taxon>Mytiloidea</taxon>
        <taxon>Mytilidae</taxon>
        <taxon>Mytilinae</taxon>
        <taxon>Mytilus</taxon>
    </lineage>
</organism>
<dbReference type="Proteomes" id="UP000507470">
    <property type="component" value="Unassembled WGS sequence"/>
</dbReference>
<proteinExistence type="predicted"/>
<dbReference type="EMBL" id="CACVKT020001885">
    <property type="protein sequence ID" value="CAC5373127.1"/>
    <property type="molecule type" value="Genomic_DNA"/>
</dbReference>
<reference evidence="2 3" key="1">
    <citation type="submission" date="2020-06" db="EMBL/GenBank/DDBJ databases">
        <authorList>
            <person name="Li R."/>
            <person name="Bekaert M."/>
        </authorList>
    </citation>
    <scope>NUCLEOTIDE SEQUENCE [LARGE SCALE GENOMIC DNA]</scope>
    <source>
        <strain evidence="3">wild</strain>
    </source>
</reference>
<feature type="transmembrane region" description="Helical" evidence="1">
    <location>
        <begin position="31"/>
        <end position="50"/>
    </location>
</feature>
<accession>A0A6J8ATH4</accession>
<gene>
    <name evidence="2" type="ORF">MCOR_10986</name>
</gene>